<reference evidence="3 4" key="1">
    <citation type="submission" date="2020-04" db="EMBL/GenBank/DDBJ databases">
        <title>Perkinsus olseni comparative genomics.</title>
        <authorList>
            <person name="Bogema D.R."/>
        </authorList>
    </citation>
    <scope>NUCLEOTIDE SEQUENCE [LARGE SCALE GENOMIC DNA]</scope>
    <source>
        <strain evidence="3">ATCC PRA-205</strain>
    </source>
</reference>
<evidence type="ECO:0000259" key="2">
    <source>
        <dbReference type="Pfam" id="PF17921"/>
    </source>
</evidence>
<name>A0A7J6SHP9_PEROL</name>
<dbReference type="SUPFAM" id="SSF53098">
    <property type="entry name" value="Ribonuclease H-like"/>
    <property type="match status" value="1"/>
</dbReference>
<evidence type="ECO:0000256" key="1">
    <source>
        <dbReference type="SAM" id="MobiDB-lite"/>
    </source>
</evidence>
<evidence type="ECO:0000313" key="4">
    <source>
        <dbReference type="Proteomes" id="UP000574390"/>
    </source>
</evidence>
<evidence type="ECO:0000313" key="3">
    <source>
        <dbReference type="EMBL" id="KAF4732253.1"/>
    </source>
</evidence>
<feature type="region of interest" description="Disordered" evidence="1">
    <location>
        <begin position="117"/>
        <end position="179"/>
    </location>
</feature>
<proteinExistence type="predicted"/>
<feature type="domain" description="Integrase zinc-binding" evidence="2">
    <location>
        <begin position="1431"/>
        <end position="1483"/>
    </location>
</feature>
<protein>
    <recommendedName>
        <fullName evidence="2">Integrase zinc-binding domain-containing protein</fullName>
    </recommendedName>
</protein>
<dbReference type="GO" id="GO:0003676">
    <property type="term" value="F:nucleic acid binding"/>
    <property type="evidence" value="ECO:0007669"/>
    <property type="project" value="InterPro"/>
</dbReference>
<dbReference type="Gene3D" id="1.10.340.70">
    <property type="match status" value="1"/>
</dbReference>
<dbReference type="EMBL" id="JABANM010014696">
    <property type="protein sequence ID" value="KAF4732253.1"/>
    <property type="molecule type" value="Genomic_DNA"/>
</dbReference>
<feature type="compositionally biased region" description="Polar residues" evidence="1">
    <location>
        <begin position="157"/>
        <end position="179"/>
    </location>
</feature>
<dbReference type="Pfam" id="PF17921">
    <property type="entry name" value="Integrase_H2C2"/>
    <property type="match status" value="1"/>
</dbReference>
<organism evidence="3 4">
    <name type="scientific">Perkinsus olseni</name>
    <name type="common">Perkinsus atlanticus</name>
    <dbReference type="NCBI Taxonomy" id="32597"/>
    <lineage>
        <taxon>Eukaryota</taxon>
        <taxon>Sar</taxon>
        <taxon>Alveolata</taxon>
        <taxon>Perkinsozoa</taxon>
        <taxon>Perkinsea</taxon>
        <taxon>Perkinsida</taxon>
        <taxon>Perkinsidae</taxon>
        <taxon>Perkinsus</taxon>
    </lineage>
</organism>
<dbReference type="SUPFAM" id="SSF56672">
    <property type="entry name" value="DNA/RNA polymerases"/>
    <property type="match status" value="1"/>
</dbReference>
<dbReference type="InterPro" id="IPR043502">
    <property type="entry name" value="DNA/RNA_pol_sf"/>
</dbReference>
<dbReference type="Gene3D" id="3.30.420.10">
    <property type="entry name" value="Ribonuclease H-like superfamily/Ribonuclease H"/>
    <property type="match status" value="1"/>
</dbReference>
<dbReference type="InterPro" id="IPR041588">
    <property type="entry name" value="Integrase_H2C2"/>
</dbReference>
<sequence>MATPEYIHLVPPSTEFGDEAAWAELVELAQTGQLDRVKQSLASYRRKRTTAHNAVKETRRLLALEELEGAERAEREHTLTSQTSAWADANKACRTLEKIEEAIEYTTVFDRAPEALSSDDEGFVTTSSNPQVSPRGLHTSASPAGPMPVGGMGGLQTLRSQVTTPPTDHSGQSAARGVTTHTVTKVDLPKLKDRFSLEHHLRICENMLLEAEVGQRSGGQFQPISRLQYNVVTKILGTLELHKDIFELASDTAEQNDHKWGPVKEVLLMTHAKRESLIEEFRASTIRLKYADVDKFCADARKLYAMAIRLFGAGNTYEIRGLIETLVSKLPADRASGLISEVHRIANLGAYTPEWPLAVNFDGSDQSLLGILNRLERQEGAVRSLRSVSKSSAARMAEAEEVCDAKAVEAAKSSAPVKSQPGGQRPPNSVRTWCSQYSEGSLIKVYECWGDVLKGKVPEMVGSFALKTRFRRNPIFRIVALKDDAGRDEVIARLKKEGVRAEIFVPFHALLDTGSGLDFAVIYDELNPILYGGEGACNVQTLQDGVWSAEFRRRFFVLPAYRKTPSCAPAESVLLIAGRTFLRDFNVSALVSGVPVEDDPNIDLSALPESGCSQSPERVILDAPFVDQDIIYIPFSEQPEVVGEVLDVMVSKSWVPMRHCPHWSARLRLLEQEEPRDDAAQRYVFELSCDNLPAKRPLQIPNSALRFSKTAYDRLNSTQREAFDGIVQDYEQRGWWIPCTQQDLKASSDCVLDPAVVFMVPGGEKRRDRLVVDLRRANKRFERGSGAPTTVTLCIAVTRLYGSGVCWVFDAAKAFYKLRWVGLLAVLLVKGLLFISRRCVFGVTTGPGSLRHTMGALVDGFRSMVRLAMLILCFADDVFCGGIQGVIAVCSLIWLLTVCGFCITRKKFQCMALPSCREEVGKALDEHGLPGDLFRWSDSVDLLGCSLRYEHTSAVPELVASCNRRSRLQVARGQAERLQGALRSRDGSGISKSFVFSLGGNLSYDCLGCHAVDRVIADALRSWFARIFASEDWSSSLDFTRLDEVDHVTACALADWIVDLTTGAEDCHHATPVREDGDPIILEVASDAATTGAGYVISIVGKAEGQEEPRKYLLGSGSWRFTAQQRHYHSNRRELAACCRAVQAAVDIVSHFAASVAGEFPPLEFVICSDNKPTVAWLQGRGSISRSSLERRAVIRTLNALKDEIDHLKSLTRGAVTIRHIAGQDNSQPDALSRLFDRIISLPSGRRISLADGLHGDPDDIKECPDLFDEPQGEAIGANVLMSMDVIGEEDDDGKDVISMLVALPTGKAAADSYLVANSDEDKEAPIPLVQHLCGNNWDLQGVSADFLFLRKVLNALRPAAKRRKIEELEDDNEDCLIRSLQSDMDAPPIRPSGPFLFDEEKDIYVFRNGAADGGCTLLPVVPEGGSKCRAFRTKLLFDAHRASKHSTLASTVSLVYDKFFVSNLRAEVRRFMKNCFPCQLLRARRTWDQLPGAGPNRNQALNWEPYREVFVDVLALGDIRGYQGTTKVLTVYCLHTFHSCWVPTGESMKDIVAALARVQTEQGGVSLIWCDQAAYFRSSQFSTLAFKTLGARTRLLTVRSPWKSGGGERMHGLGLRIAKMLLRGRAGYVGRRRLRQAPRIDLADICREVTFLLNTRPLDFTNTNEPSGECVVVTPDLLAKGFTRKRGCLLPPASSSFPITRRLKVARTYFLTNIFRDMRLAVAKSMGYSSSRGKVLQVDTNSPVLVYHPEKKLSPGFRLAHVVEVLKEGRLIKVKFVDGSESEQHHFNVVPLLHNPELSQQRGRIVD</sequence>
<gene>
    <name evidence="3" type="ORF">FOZ62_028786</name>
</gene>
<accession>A0A7J6SHP9</accession>
<comment type="caution">
    <text evidence="3">The sequence shown here is derived from an EMBL/GenBank/DDBJ whole genome shotgun (WGS) entry which is preliminary data.</text>
</comment>
<dbReference type="InterPro" id="IPR036397">
    <property type="entry name" value="RNaseH_sf"/>
</dbReference>
<dbReference type="Proteomes" id="UP000574390">
    <property type="component" value="Unassembled WGS sequence"/>
</dbReference>
<dbReference type="InterPro" id="IPR012337">
    <property type="entry name" value="RNaseH-like_sf"/>
</dbReference>